<organism evidence="1">
    <name type="scientific">Graphocephala atropunctata</name>
    <dbReference type="NCBI Taxonomy" id="36148"/>
    <lineage>
        <taxon>Eukaryota</taxon>
        <taxon>Metazoa</taxon>
        <taxon>Ecdysozoa</taxon>
        <taxon>Arthropoda</taxon>
        <taxon>Hexapoda</taxon>
        <taxon>Insecta</taxon>
        <taxon>Pterygota</taxon>
        <taxon>Neoptera</taxon>
        <taxon>Paraneoptera</taxon>
        <taxon>Hemiptera</taxon>
        <taxon>Auchenorrhyncha</taxon>
        <taxon>Membracoidea</taxon>
        <taxon>Cicadellidae</taxon>
        <taxon>Cicadellinae</taxon>
        <taxon>Cicadellini</taxon>
        <taxon>Graphocephala</taxon>
    </lineage>
</organism>
<dbReference type="PANTHER" id="PTHR37984:SF5">
    <property type="entry name" value="PROTEIN NYNRIN-LIKE"/>
    <property type="match status" value="1"/>
</dbReference>
<dbReference type="AlphaFoldDB" id="A0A1B6MV74"/>
<feature type="non-terminal residue" evidence="1">
    <location>
        <position position="1"/>
    </location>
</feature>
<sequence>EAFVQKISLKSISASDKNVTKVINSQMRDPICAQLKLLIGEALPAKPDLPPGIQEYFSVWDSLSCVEGLLLRGTRMILPSELRAEMVERLHSGHLGIMKTRKRAQVTM</sequence>
<dbReference type="EMBL" id="GEBQ01000164">
    <property type="protein sequence ID" value="JAT39813.1"/>
    <property type="molecule type" value="Transcribed_RNA"/>
</dbReference>
<protein>
    <submittedName>
        <fullName evidence="1">Uncharacterized protein</fullName>
    </submittedName>
</protein>
<name>A0A1B6MV74_9HEMI</name>
<reference evidence="1" key="1">
    <citation type="submission" date="2015-11" db="EMBL/GenBank/DDBJ databases">
        <title>De novo transcriptome assembly of four potential Pierce s Disease insect vectors from Arizona vineyards.</title>
        <authorList>
            <person name="Tassone E.E."/>
        </authorList>
    </citation>
    <scope>NUCLEOTIDE SEQUENCE</scope>
</reference>
<gene>
    <name evidence="1" type="ORF">g.52663</name>
</gene>
<dbReference type="InterPro" id="IPR050951">
    <property type="entry name" value="Retrovirus_Pol_polyprotein"/>
</dbReference>
<proteinExistence type="predicted"/>
<accession>A0A1B6MV74</accession>
<evidence type="ECO:0000313" key="1">
    <source>
        <dbReference type="EMBL" id="JAT39813.1"/>
    </source>
</evidence>
<dbReference type="PANTHER" id="PTHR37984">
    <property type="entry name" value="PROTEIN CBG26694"/>
    <property type="match status" value="1"/>
</dbReference>